<proteinExistence type="predicted"/>
<accession>S6AM24</accession>
<protein>
    <submittedName>
        <fullName evidence="2">Uncharacterized protein</fullName>
    </submittedName>
</protein>
<dbReference type="AlphaFoldDB" id="S6AM24"/>
<dbReference type="STRING" id="1245471.PCA10_07510"/>
<evidence type="ECO:0000256" key="1">
    <source>
        <dbReference type="SAM" id="MobiDB-lite"/>
    </source>
</evidence>
<name>S6AM24_METRE</name>
<sequence>MQNDCAKLRTPSSAGPGAPAGLQVGGGTAKKAEGYYGLTSTSGEYLCAREQNEVSAEEYLASLLMGERTSFSGAKTGFDWSLYSFSKSPAATAEAAVGCFWPTLLFVFKKAYLITNGATGISSY</sequence>
<feature type="region of interest" description="Disordered" evidence="1">
    <location>
        <begin position="1"/>
        <end position="23"/>
    </location>
</feature>
<evidence type="ECO:0000313" key="2">
    <source>
        <dbReference type="EMBL" id="BAN46483.1"/>
    </source>
</evidence>
<dbReference type="HOGENOM" id="CLU_2001934_0_0_6"/>
<organism evidence="2 3">
    <name type="scientific">Metapseudomonas resinovorans NBRC 106553</name>
    <dbReference type="NCBI Taxonomy" id="1245471"/>
    <lineage>
        <taxon>Bacteria</taxon>
        <taxon>Pseudomonadati</taxon>
        <taxon>Pseudomonadota</taxon>
        <taxon>Gammaproteobacteria</taxon>
        <taxon>Pseudomonadales</taxon>
        <taxon>Pseudomonadaceae</taxon>
        <taxon>Metapseudomonas</taxon>
    </lineage>
</organism>
<reference evidence="2 3" key="1">
    <citation type="journal article" date="2013" name="Genome Announc.">
        <title>Complete Genome Sequence of the Carbazole Degrader Pseudomonas resinovorans Strain CA10 (NBRC 106553).</title>
        <authorList>
            <person name="Shintani M."/>
            <person name="Hosoyama A."/>
            <person name="Ohji S."/>
            <person name="Tsuchikane K."/>
            <person name="Takarada H."/>
            <person name="Yamazoe A."/>
            <person name="Fujita N."/>
            <person name="Nojiri H."/>
        </authorList>
    </citation>
    <scope>NUCLEOTIDE SEQUENCE [LARGE SCALE GENOMIC DNA]</scope>
    <source>
        <strain evidence="2 3">NBRC 106553</strain>
    </source>
</reference>
<evidence type="ECO:0000313" key="3">
    <source>
        <dbReference type="Proteomes" id="UP000015503"/>
    </source>
</evidence>
<dbReference type="KEGG" id="pre:PCA10_07510"/>
<keyword evidence="3" id="KW-1185">Reference proteome</keyword>
<dbReference type="EMBL" id="AP013068">
    <property type="protein sequence ID" value="BAN46483.1"/>
    <property type="molecule type" value="Genomic_DNA"/>
</dbReference>
<gene>
    <name evidence="2" type="ORF">PCA10_07510</name>
</gene>
<dbReference type="Proteomes" id="UP000015503">
    <property type="component" value="Chromosome"/>
</dbReference>